<dbReference type="Gene3D" id="3.30.70.100">
    <property type="match status" value="1"/>
</dbReference>
<dbReference type="EMBL" id="CP091512">
    <property type="protein sequence ID" value="UOO92821.1"/>
    <property type="molecule type" value="Genomic_DNA"/>
</dbReference>
<evidence type="ECO:0000313" key="2">
    <source>
        <dbReference type="Proteomes" id="UP000832034"/>
    </source>
</evidence>
<sequence>MYVVIFRATIDQLDEDYVQTAQYLRQLAINEYHCIDFQACGQGNDEIAVSYWHSLGDIQAWRHNVDHQIAQNKGVWKWYKSCRVEIAEIVRQYERSQ</sequence>
<dbReference type="InterPro" id="IPR052936">
    <property type="entry name" value="Jasmonate_Hydroxylase-like"/>
</dbReference>
<reference evidence="1" key="2">
    <citation type="journal article" date="2022" name="Res Sq">
        <title>Evolution of multicellular longitudinally dividing oral cavity symbionts (Neisseriaceae).</title>
        <authorList>
            <person name="Nyongesa S."/>
            <person name="Weber P."/>
            <person name="Bernet E."/>
            <person name="Pullido F."/>
            <person name="Nieckarz M."/>
            <person name="Delaby M."/>
            <person name="Nieves C."/>
            <person name="Viehboeck T."/>
            <person name="Krause N."/>
            <person name="Rivera-Millot A."/>
            <person name="Nakamura A."/>
            <person name="Vischer N."/>
            <person name="VanNieuwenhze M."/>
            <person name="Brun Y."/>
            <person name="Cava F."/>
            <person name="Bulgheresi S."/>
            <person name="Veyrier F."/>
        </authorList>
    </citation>
    <scope>NUCLEOTIDE SEQUENCE</scope>
    <source>
        <strain evidence="1">SAG 1488-6</strain>
    </source>
</reference>
<dbReference type="GO" id="GO:0004497">
    <property type="term" value="F:monooxygenase activity"/>
    <property type="evidence" value="ECO:0007669"/>
    <property type="project" value="UniProtKB-KW"/>
</dbReference>
<proteinExistence type="predicted"/>
<keyword evidence="1" id="KW-0503">Monooxygenase</keyword>
<gene>
    <name evidence="1" type="ORF">LVJ81_01880</name>
</gene>
<keyword evidence="2" id="KW-1185">Reference proteome</keyword>
<protein>
    <submittedName>
        <fullName evidence="1">Antibiotic biosynthesis monooxygenase</fullName>
    </submittedName>
</protein>
<dbReference type="SUPFAM" id="SSF54909">
    <property type="entry name" value="Dimeric alpha+beta barrel"/>
    <property type="match status" value="1"/>
</dbReference>
<dbReference type="PANTHER" id="PTHR37811">
    <property type="entry name" value="BLL5343 PROTEIN"/>
    <property type="match status" value="1"/>
</dbReference>
<name>A0ABY4EAP4_VITST</name>
<dbReference type="PANTHER" id="PTHR37811:SF2">
    <property type="entry name" value="ABM DOMAIN-CONTAINING PROTEIN"/>
    <property type="match status" value="1"/>
</dbReference>
<organism evidence="1 2">
    <name type="scientific">Vitreoscilla stercoraria</name>
    <dbReference type="NCBI Taxonomy" id="61"/>
    <lineage>
        <taxon>Bacteria</taxon>
        <taxon>Pseudomonadati</taxon>
        <taxon>Pseudomonadota</taxon>
        <taxon>Betaproteobacteria</taxon>
        <taxon>Neisseriales</taxon>
        <taxon>Neisseriaceae</taxon>
        <taxon>Vitreoscilla</taxon>
    </lineage>
</organism>
<dbReference type="RefSeq" id="WP_019957154.1">
    <property type="nucleotide sequence ID" value="NZ_CP091512.1"/>
</dbReference>
<accession>A0ABY4EAP4</accession>
<keyword evidence="1" id="KW-0560">Oxidoreductase</keyword>
<dbReference type="InterPro" id="IPR011008">
    <property type="entry name" value="Dimeric_a/b-barrel"/>
</dbReference>
<dbReference type="Proteomes" id="UP000832034">
    <property type="component" value="Chromosome"/>
</dbReference>
<reference evidence="1" key="1">
    <citation type="submission" date="2021-12" db="EMBL/GenBank/DDBJ databases">
        <authorList>
            <person name="Veyrier F.J."/>
        </authorList>
    </citation>
    <scope>NUCLEOTIDE SEQUENCE</scope>
    <source>
        <strain evidence="1">SAG 1488-6</strain>
    </source>
</reference>
<evidence type="ECO:0000313" key="1">
    <source>
        <dbReference type="EMBL" id="UOO92821.1"/>
    </source>
</evidence>